<dbReference type="Proteomes" id="UP000008370">
    <property type="component" value="Unassembled WGS sequence"/>
</dbReference>
<name>K5UKN9_PHACS</name>
<proteinExistence type="predicted"/>
<dbReference type="InterPro" id="IPR000873">
    <property type="entry name" value="AMP-dep_synth/lig_dom"/>
</dbReference>
<evidence type="ECO:0000256" key="1">
    <source>
        <dbReference type="ARBA" id="ARBA00022450"/>
    </source>
</evidence>
<dbReference type="Pfam" id="PF00501">
    <property type="entry name" value="AMP-binding"/>
    <property type="match status" value="1"/>
</dbReference>
<dbReference type="PROSITE" id="PS50075">
    <property type="entry name" value="CARRIER"/>
    <property type="match status" value="1"/>
</dbReference>
<evidence type="ECO:0000313" key="4">
    <source>
        <dbReference type="EMBL" id="EKM50211.1"/>
    </source>
</evidence>
<dbReference type="InterPro" id="IPR051414">
    <property type="entry name" value="Adenylate-forming_Reductase"/>
</dbReference>
<dbReference type="InParanoid" id="K5UKN9"/>
<reference evidence="4 5" key="1">
    <citation type="journal article" date="2012" name="BMC Genomics">
        <title>Comparative genomics of the white-rot fungi, Phanerochaete carnosa and P. chrysosporium, to elucidate the genetic basis of the distinct wood types they colonize.</title>
        <authorList>
            <person name="Suzuki H."/>
            <person name="MacDonald J."/>
            <person name="Syed K."/>
            <person name="Salamov A."/>
            <person name="Hori C."/>
            <person name="Aerts A."/>
            <person name="Henrissat B."/>
            <person name="Wiebenga A."/>
            <person name="vanKuyk P.A."/>
            <person name="Barry K."/>
            <person name="Lindquist E."/>
            <person name="LaButti K."/>
            <person name="Lapidus A."/>
            <person name="Lucas S."/>
            <person name="Coutinho P."/>
            <person name="Gong Y."/>
            <person name="Samejima M."/>
            <person name="Mahadevan R."/>
            <person name="Abou-Zaid M."/>
            <person name="de Vries R.P."/>
            <person name="Igarashi K."/>
            <person name="Yadav J.S."/>
            <person name="Grigoriev I.V."/>
            <person name="Master E.R."/>
        </authorList>
    </citation>
    <scope>NUCLEOTIDE SEQUENCE [LARGE SCALE GENOMIC DNA]</scope>
    <source>
        <strain evidence="4 5">HHB-10118-sp</strain>
    </source>
</reference>
<dbReference type="PROSITE" id="PS00455">
    <property type="entry name" value="AMP_BINDING"/>
    <property type="match status" value="1"/>
</dbReference>
<sequence length="1084" mass="118894">MSPSPALPPLDGSIPVLPGFVDFHAKHNTDLPWALLSAGPELPVQSVSFAQYAAATHRVAHLLRPERVGKDRDVVGLLVNCDTIVYLALIAGIVRAGLVPFPLSPRNSAPAIINMLKQTSCHRIISQQALAPLLSTVENELEEEGYVLEVDELPGLDEIFPIVYDESASDDYEPYPTSQVPYNPTDVAFYAHSSGSTGFPKPIPQRHENLLECCNSSIVKTAGDHKIIWGAMALPTFHMMAVYIQLYGPLVGGCPVGLFAPKWPASPVVPTPRNTLEACITVECTGLPTVPAFVEAWAKSEDDIKYLRTLEIVAFAGGPLSSKTGGRLQAEGVPLYPWYGGTEFGPHTKIFDIDESKSSQLNAKTRADWDWMVFTERVKCRWDPQGDGTYELHFLSCPTHRPNVENLEDTAGYATRDLWELHPTKEGLWRITGRKDDVIVLGSGEKVVPIPQEGLIVSSPMVNGAVMFGRAKNQCGILIEPAPSHAIDLNDPIALPKFRNMIWPIIEEANHAAPTFARLFKEMIIVTNPAKPLPRAAKGTVIRKQAVGLYKKEIDDLYQVVEDSGNSAGIAAPEHWSVLDVEAWLLKQASAVAGGRAISPSADIFDQGFDSLHATFLRNRVIAAMRGDQLTREAAQHVSQNFVFEYPTLHDLAKAISMLIDTGGPDDKRDTEKSIMDMIAKYSAHLPKPTHLSAQANGSAAHDAVVMLTGSTGAIGSHILARLLADPRVARVYTFNRQVSVSYDRQLSSFIERELDTSLLDSPKLVSLVGDLSQPFFGLEEAMYDEIRYSVTYVLHNAWRVDFNLSLSSYETHVAGTRRLIDFCCSLSHPVKLIFTSSISAVHKWNINLGPVPEDTIPGPEVATSNGYAASKFVTEQLLARAADNGLECTSIRLGQVCGPNTSGAWATTEWVPIMVRTSIGLGALPDLHGTVSWVPADAVASTYLDLVLYKDRLPYVLHLTHPRSVKWRQVIQNIKTFLEGYSLSVIPFAEWTAQLEKQPVTGKTWDDFPALKILEYVRSITAGDALAAKAEKSQPVEAGGLPVFSTARMQRYSTTLRDLGVVDVVHARAWVSYWEKIGFLHSA</sequence>
<evidence type="ECO:0000313" key="5">
    <source>
        <dbReference type="Proteomes" id="UP000008370"/>
    </source>
</evidence>
<dbReference type="Pfam" id="PF07993">
    <property type="entry name" value="NAD_binding_4"/>
    <property type="match status" value="1"/>
</dbReference>
<dbReference type="OrthoDB" id="429813at2759"/>
<dbReference type="SUPFAM" id="SSF51735">
    <property type="entry name" value="NAD(P)-binding Rossmann-fold domains"/>
    <property type="match status" value="1"/>
</dbReference>
<dbReference type="GO" id="GO:0031177">
    <property type="term" value="F:phosphopantetheine binding"/>
    <property type="evidence" value="ECO:0007669"/>
    <property type="project" value="InterPro"/>
</dbReference>
<gene>
    <name evidence="4" type="ORF">PHACADRAFT_264815</name>
</gene>
<keyword evidence="5" id="KW-1185">Reference proteome</keyword>
<dbReference type="STRING" id="650164.K5UKN9"/>
<dbReference type="PANTHER" id="PTHR43439:SF2">
    <property type="entry name" value="ENZYME, PUTATIVE (JCVI)-RELATED"/>
    <property type="match status" value="1"/>
</dbReference>
<dbReference type="InterPro" id="IPR020845">
    <property type="entry name" value="AMP-binding_CS"/>
</dbReference>
<dbReference type="Gene3D" id="1.10.1200.10">
    <property type="entry name" value="ACP-like"/>
    <property type="match status" value="1"/>
</dbReference>
<dbReference type="InterPro" id="IPR009081">
    <property type="entry name" value="PP-bd_ACP"/>
</dbReference>
<dbReference type="RefSeq" id="XP_007401399.1">
    <property type="nucleotide sequence ID" value="XM_007401337.1"/>
</dbReference>
<feature type="domain" description="Carrier" evidence="3">
    <location>
        <begin position="576"/>
        <end position="660"/>
    </location>
</feature>
<dbReference type="Gene3D" id="3.40.50.12780">
    <property type="entry name" value="N-terminal domain of ligase-like"/>
    <property type="match status" value="1"/>
</dbReference>
<accession>K5UKN9</accession>
<protein>
    <recommendedName>
        <fullName evidence="3">Carrier domain-containing protein</fullName>
    </recommendedName>
</protein>
<evidence type="ECO:0000256" key="2">
    <source>
        <dbReference type="ARBA" id="ARBA00022553"/>
    </source>
</evidence>
<organism evidence="4 5">
    <name type="scientific">Phanerochaete carnosa (strain HHB-10118-sp)</name>
    <name type="common">White-rot fungus</name>
    <name type="synonym">Peniophora carnosa</name>
    <dbReference type="NCBI Taxonomy" id="650164"/>
    <lineage>
        <taxon>Eukaryota</taxon>
        <taxon>Fungi</taxon>
        <taxon>Dikarya</taxon>
        <taxon>Basidiomycota</taxon>
        <taxon>Agaricomycotina</taxon>
        <taxon>Agaricomycetes</taxon>
        <taxon>Polyporales</taxon>
        <taxon>Phanerochaetaceae</taxon>
        <taxon>Phanerochaete</taxon>
    </lineage>
</organism>
<dbReference type="Gene3D" id="3.40.50.720">
    <property type="entry name" value="NAD(P)-binding Rossmann-like Domain"/>
    <property type="match status" value="1"/>
</dbReference>
<dbReference type="InterPro" id="IPR036291">
    <property type="entry name" value="NAD(P)-bd_dom_sf"/>
</dbReference>
<dbReference type="PANTHER" id="PTHR43439">
    <property type="entry name" value="PHENYLACETATE-COENZYME A LIGASE"/>
    <property type="match status" value="1"/>
</dbReference>
<dbReference type="SUPFAM" id="SSF47336">
    <property type="entry name" value="ACP-like"/>
    <property type="match status" value="1"/>
</dbReference>
<dbReference type="Pfam" id="PF23562">
    <property type="entry name" value="AMP-binding_C_3"/>
    <property type="match status" value="1"/>
</dbReference>
<evidence type="ECO:0000259" key="3">
    <source>
        <dbReference type="PROSITE" id="PS50075"/>
    </source>
</evidence>
<dbReference type="AlphaFoldDB" id="K5UKN9"/>
<dbReference type="EMBL" id="JH930479">
    <property type="protein sequence ID" value="EKM50211.1"/>
    <property type="molecule type" value="Genomic_DNA"/>
</dbReference>
<dbReference type="KEGG" id="pco:PHACADRAFT_264815"/>
<dbReference type="InterPro" id="IPR020806">
    <property type="entry name" value="PKS_PP-bd"/>
</dbReference>
<keyword evidence="2" id="KW-0597">Phosphoprotein</keyword>
<dbReference type="HOGENOM" id="CLU_002220_1_0_1"/>
<dbReference type="InterPro" id="IPR013120">
    <property type="entry name" value="FAR_NAD-bd"/>
</dbReference>
<dbReference type="GeneID" id="18918921"/>
<dbReference type="InterPro" id="IPR036736">
    <property type="entry name" value="ACP-like_sf"/>
</dbReference>
<keyword evidence="1" id="KW-0596">Phosphopantetheine</keyword>
<dbReference type="InterPro" id="IPR042099">
    <property type="entry name" value="ANL_N_sf"/>
</dbReference>
<dbReference type="SMART" id="SM00823">
    <property type="entry name" value="PKS_PP"/>
    <property type="match status" value="1"/>
</dbReference>
<dbReference type="SUPFAM" id="SSF56801">
    <property type="entry name" value="Acetyl-CoA synthetase-like"/>
    <property type="match status" value="1"/>
</dbReference>